<proteinExistence type="predicted"/>
<protein>
    <recommendedName>
        <fullName evidence="1">Replication-associated protein G2P N-terminal domain-containing protein</fullName>
    </recommendedName>
</protein>
<feature type="domain" description="Replication-associated protein G2P N-terminal" evidence="1">
    <location>
        <begin position="79"/>
        <end position="243"/>
    </location>
</feature>
<sequence length="395" mass="43893">MKQSTATLGQSLLAQPMSAHATCNQQSGVFIDGIRILAPCLHRPQGKHGQILDPDTGEITYGATAIQQSLEEGHGKVYIHSKQIDRRLGAARAILIDCCPPKVLQGHNVFGHAVLQDYVYEILDRVTCALVIDVRPEDRAMWRAGIVQLTGIHLTANFTCRREQIVPIIDAIDLSNRRGKQRILPTWIALGLTPNGRSKYHTLTLYDKLEEMGRFPWPTPRLQRLLMAEAERGIRVEVKLFAQGLDSLSGSKSVGGRNLKQVAGWAALDVAALFFRVFDKYQVVHAVQPVPTLAELRILAPKELNAYLLWEKGYSLKEQFPNRGTAGRYAAVIEQKLGVNIRVDRRAEEQPAIDLKELFAPDNVRPVPDWAVGTRLYSPPATVSDREGGCVDTSE</sequence>
<dbReference type="Proteomes" id="UP000544134">
    <property type="component" value="Unassembled WGS sequence"/>
</dbReference>
<organism evidence="2 3">
    <name type="scientific">Paraburkholderia polaris</name>
    <dbReference type="NCBI Taxonomy" id="2728848"/>
    <lineage>
        <taxon>Bacteria</taxon>
        <taxon>Pseudomonadati</taxon>
        <taxon>Pseudomonadota</taxon>
        <taxon>Betaproteobacteria</taxon>
        <taxon>Burkholderiales</taxon>
        <taxon>Burkholderiaceae</taxon>
        <taxon>Paraburkholderia</taxon>
    </lineage>
</organism>
<dbReference type="Pfam" id="PF05144">
    <property type="entry name" value="Phage_CRI"/>
    <property type="match status" value="1"/>
</dbReference>
<evidence type="ECO:0000259" key="1">
    <source>
        <dbReference type="Pfam" id="PF05144"/>
    </source>
</evidence>
<dbReference type="GO" id="GO:0006260">
    <property type="term" value="P:DNA replication"/>
    <property type="evidence" value="ECO:0007669"/>
    <property type="project" value="InterPro"/>
</dbReference>
<dbReference type="EMBL" id="JABBGJ010000040">
    <property type="protein sequence ID" value="NMM02425.1"/>
    <property type="molecule type" value="Genomic_DNA"/>
</dbReference>
<dbReference type="AlphaFoldDB" id="A0A848IRA4"/>
<gene>
    <name evidence="2" type="ORF">HHL24_31445</name>
</gene>
<evidence type="ECO:0000313" key="2">
    <source>
        <dbReference type="EMBL" id="NMM02425.1"/>
    </source>
</evidence>
<dbReference type="NCBIfam" id="TIGR01629">
    <property type="entry name" value="rep_II_X"/>
    <property type="match status" value="1"/>
</dbReference>
<keyword evidence="3" id="KW-1185">Reference proteome</keyword>
<dbReference type="InterPro" id="IPR006516">
    <property type="entry name" value="G2P"/>
</dbReference>
<name>A0A848IRA4_9BURK</name>
<accession>A0A848IRA4</accession>
<dbReference type="InterPro" id="IPR022686">
    <property type="entry name" value="G2P_N"/>
</dbReference>
<dbReference type="RefSeq" id="WP_169489218.1">
    <property type="nucleotide sequence ID" value="NZ_JABBGJ010000040.1"/>
</dbReference>
<reference evidence="2 3" key="1">
    <citation type="submission" date="2020-04" db="EMBL/GenBank/DDBJ databases">
        <title>Paraburkholderia sp. RP-4-7 isolated from soil.</title>
        <authorList>
            <person name="Dahal R.H."/>
        </authorList>
    </citation>
    <scope>NUCLEOTIDE SEQUENCE [LARGE SCALE GENOMIC DNA]</scope>
    <source>
        <strain evidence="2 3">RP-4-7</strain>
    </source>
</reference>
<evidence type="ECO:0000313" key="3">
    <source>
        <dbReference type="Proteomes" id="UP000544134"/>
    </source>
</evidence>
<comment type="caution">
    <text evidence="2">The sequence shown here is derived from an EMBL/GenBank/DDBJ whole genome shotgun (WGS) entry which is preliminary data.</text>
</comment>